<sequence length="519" mass="58027">MTKDSGPPIESIICADLLLLGRQQRQHQRHPEKRKQSNRLQQSRILFILFLLPTIFCLRLSRQGHSLCVAALSPPRHFQWSLPRPSTKRMSAMTNKGDATAIGSFENFLAKTRAIESPNHVVVGNAAGDADSIISALTLAYIDSDALQKRMISPVVSITQQDLETQRPEVSFLFRTVGLEQSVVDTMRFIDDPVITTGNNHKKKKLTLVDHNRAEVIFSPDCWDVVEILDHHFDENQHTETCSGDQRNIAFANDKATVASTCTLIAERLLQQQKQNSNNNKYHPTVATLLLGTILLDSVNMIPAAGKGTPRDATAIQNLLENTDWSLSTSAAKAAWSNNNDNDGRPDTTQLFESLQAAKFDPAFWNGLSVPDALRLDYKRFSTSKNGTVFGASAVLLPMADFIKKPQFQKGIREYMTQTANVELLAILFFFTDDGGENRRQLCVCGSNEKVVDEMISHLQEDGTLDLQEIVENDNVCWSSNNNGDDDDVSLVMRMFDQRNAKASRKQVAPLMIKFFESR</sequence>
<keyword evidence="3" id="KW-0378">Hydrolase</keyword>
<feature type="domain" description="DHHA2" evidence="5">
    <location>
        <begin position="352"/>
        <end position="516"/>
    </location>
</feature>
<organism evidence="6 7">
    <name type="scientific">Seminavis robusta</name>
    <dbReference type="NCBI Taxonomy" id="568900"/>
    <lineage>
        <taxon>Eukaryota</taxon>
        <taxon>Sar</taxon>
        <taxon>Stramenopiles</taxon>
        <taxon>Ochrophyta</taxon>
        <taxon>Bacillariophyta</taxon>
        <taxon>Bacillariophyceae</taxon>
        <taxon>Bacillariophycidae</taxon>
        <taxon>Naviculales</taxon>
        <taxon>Naviculaceae</taxon>
        <taxon>Seminavis</taxon>
    </lineage>
</organism>
<proteinExistence type="predicted"/>
<dbReference type="InterPro" id="IPR038222">
    <property type="entry name" value="DHHA2_dom_sf"/>
</dbReference>
<gene>
    <name evidence="6" type="ORF">SEMRO_147_G067870.1</name>
</gene>
<keyword evidence="7" id="KW-1185">Reference proteome</keyword>
<dbReference type="Pfam" id="PF01368">
    <property type="entry name" value="DHH"/>
    <property type="match status" value="1"/>
</dbReference>
<dbReference type="InterPro" id="IPR004097">
    <property type="entry name" value="DHHA2"/>
</dbReference>
<dbReference type="Proteomes" id="UP001153069">
    <property type="component" value="Unassembled WGS sequence"/>
</dbReference>
<evidence type="ECO:0000259" key="5">
    <source>
        <dbReference type="SMART" id="SM01131"/>
    </source>
</evidence>
<evidence type="ECO:0000256" key="1">
    <source>
        <dbReference type="ARBA" id="ARBA00001936"/>
    </source>
</evidence>
<dbReference type="OrthoDB" id="374045at2759"/>
<comment type="caution">
    <text evidence="6">The sequence shown here is derived from an EMBL/GenBank/DDBJ whole genome shotgun (WGS) entry which is preliminary data.</text>
</comment>
<dbReference type="GO" id="GO:0005737">
    <property type="term" value="C:cytoplasm"/>
    <property type="evidence" value="ECO:0007669"/>
    <property type="project" value="InterPro"/>
</dbReference>
<dbReference type="Gene3D" id="3.10.310.20">
    <property type="entry name" value="DHHA2 domain"/>
    <property type="match status" value="1"/>
</dbReference>
<name>A0A9N8DGZ0_9STRA</name>
<evidence type="ECO:0000256" key="4">
    <source>
        <dbReference type="ARBA" id="ARBA00023211"/>
    </source>
</evidence>
<protein>
    <submittedName>
        <fullName evidence="6">Prune homolog (Drosophila)</fullName>
    </submittedName>
</protein>
<keyword evidence="2" id="KW-0479">Metal-binding</keyword>
<dbReference type="InterPro" id="IPR001667">
    <property type="entry name" value="DDH_dom"/>
</dbReference>
<comment type="cofactor">
    <cofactor evidence="1">
        <name>Mn(2+)</name>
        <dbReference type="ChEBI" id="CHEBI:29035"/>
    </cofactor>
</comment>
<dbReference type="Gene3D" id="3.90.1640.10">
    <property type="entry name" value="inorganic pyrophosphatase (n-terminal core)"/>
    <property type="match status" value="1"/>
</dbReference>
<dbReference type="InterPro" id="IPR038763">
    <property type="entry name" value="DHH_sf"/>
</dbReference>
<reference evidence="6" key="1">
    <citation type="submission" date="2020-06" db="EMBL/GenBank/DDBJ databases">
        <authorList>
            <consortium name="Plant Systems Biology data submission"/>
        </authorList>
    </citation>
    <scope>NUCLEOTIDE SEQUENCE</scope>
    <source>
        <strain evidence="6">D6</strain>
    </source>
</reference>
<dbReference type="Pfam" id="PF02833">
    <property type="entry name" value="DHHA2"/>
    <property type="match status" value="1"/>
</dbReference>
<dbReference type="PANTHER" id="PTHR12112:SF39">
    <property type="entry name" value="EG:152A3.5 PROTEIN (FBGN0003116_PN PROTEIN)"/>
    <property type="match status" value="1"/>
</dbReference>
<evidence type="ECO:0000313" key="7">
    <source>
        <dbReference type="Proteomes" id="UP001153069"/>
    </source>
</evidence>
<dbReference type="AlphaFoldDB" id="A0A9N8DGZ0"/>
<evidence type="ECO:0000313" key="6">
    <source>
        <dbReference type="EMBL" id="CAB9502818.1"/>
    </source>
</evidence>
<keyword evidence="4" id="KW-0464">Manganese</keyword>
<dbReference type="GO" id="GO:0046872">
    <property type="term" value="F:metal ion binding"/>
    <property type="evidence" value="ECO:0007669"/>
    <property type="project" value="UniProtKB-KW"/>
</dbReference>
<evidence type="ECO:0000256" key="3">
    <source>
        <dbReference type="ARBA" id="ARBA00022801"/>
    </source>
</evidence>
<accession>A0A9N8DGZ0</accession>
<dbReference type="GO" id="GO:0004309">
    <property type="term" value="F:exopolyphosphatase activity"/>
    <property type="evidence" value="ECO:0007669"/>
    <property type="project" value="TreeGrafter"/>
</dbReference>
<dbReference type="PANTHER" id="PTHR12112">
    <property type="entry name" value="BNIP - RELATED"/>
    <property type="match status" value="1"/>
</dbReference>
<evidence type="ECO:0000256" key="2">
    <source>
        <dbReference type="ARBA" id="ARBA00022723"/>
    </source>
</evidence>
<dbReference type="EMBL" id="CAICTM010000146">
    <property type="protein sequence ID" value="CAB9502818.1"/>
    <property type="molecule type" value="Genomic_DNA"/>
</dbReference>
<dbReference type="SUPFAM" id="SSF64182">
    <property type="entry name" value="DHH phosphoesterases"/>
    <property type="match status" value="1"/>
</dbReference>
<dbReference type="SMART" id="SM01131">
    <property type="entry name" value="DHHA2"/>
    <property type="match status" value="1"/>
</dbReference>